<evidence type="ECO:0000313" key="2">
    <source>
        <dbReference type="Proteomes" id="UP000799755"/>
    </source>
</evidence>
<protein>
    <submittedName>
        <fullName evidence="1">Ankyrin</fullName>
    </submittedName>
</protein>
<dbReference type="EMBL" id="MU003563">
    <property type="protein sequence ID" value="KAF2462768.1"/>
    <property type="molecule type" value="Genomic_DNA"/>
</dbReference>
<sequence>MSQVALDEDSIDDILYLARVNETSELDSFLAELSTKTKQPKAEIAAAALDLYSKNSALHYAAANGHIDVIKLLLSYNVDKVTTSAPSLINAVNDAGNTALHWAALNGHLESVKLLIQRGADVTIINRVGHDAVFEAEINDKKEVVEWLLGAVEGLEKAIGQAGAASGDSDADDGMDVEHEADNSNPNSTDEQRAAGVEEGKRKG</sequence>
<organism evidence="1 2">
    <name type="scientific">Lindgomyces ingoldianus</name>
    <dbReference type="NCBI Taxonomy" id="673940"/>
    <lineage>
        <taxon>Eukaryota</taxon>
        <taxon>Fungi</taxon>
        <taxon>Dikarya</taxon>
        <taxon>Ascomycota</taxon>
        <taxon>Pezizomycotina</taxon>
        <taxon>Dothideomycetes</taxon>
        <taxon>Pleosporomycetidae</taxon>
        <taxon>Pleosporales</taxon>
        <taxon>Lindgomycetaceae</taxon>
        <taxon>Lindgomyces</taxon>
    </lineage>
</organism>
<accession>A0ACB6Q7E2</accession>
<evidence type="ECO:0000313" key="1">
    <source>
        <dbReference type="EMBL" id="KAF2462768.1"/>
    </source>
</evidence>
<name>A0ACB6Q7E2_9PLEO</name>
<gene>
    <name evidence="1" type="ORF">BDR25DRAFT_347615</name>
</gene>
<keyword evidence="2" id="KW-1185">Reference proteome</keyword>
<reference evidence="1" key="1">
    <citation type="journal article" date="2020" name="Stud. Mycol.">
        <title>101 Dothideomycetes genomes: a test case for predicting lifestyles and emergence of pathogens.</title>
        <authorList>
            <person name="Haridas S."/>
            <person name="Albert R."/>
            <person name="Binder M."/>
            <person name="Bloem J."/>
            <person name="Labutti K."/>
            <person name="Salamov A."/>
            <person name="Andreopoulos B."/>
            <person name="Baker S."/>
            <person name="Barry K."/>
            <person name="Bills G."/>
            <person name="Bluhm B."/>
            <person name="Cannon C."/>
            <person name="Castanera R."/>
            <person name="Culley D."/>
            <person name="Daum C."/>
            <person name="Ezra D."/>
            <person name="Gonzalez J."/>
            <person name="Henrissat B."/>
            <person name="Kuo A."/>
            <person name="Liang C."/>
            <person name="Lipzen A."/>
            <person name="Lutzoni F."/>
            <person name="Magnuson J."/>
            <person name="Mondo S."/>
            <person name="Nolan M."/>
            <person name="Ohm R."/>
            <person name="Pangilinan J."/>
            <person name="Park H.-J."/>
            <person name="Ramirez L."/>
            <person name="Alfaro M."/>
            <person name="Sun H."/>
            <person name="Tritt A."/>
            <person name="Yoshinaga Y."/>
            <person name="Zwiers L.-H."/>
            <person name="Turgeon B."/>
            <person name="Goodwin S."/>
            <person name="Spatafora J."/>
            <person name="Crous P."/>
            <person name="Grigoriev I."/>
        </authorList>
    </citation>
    <scope>NUCLEOTIDE SEQUENCE</scope>
    <source>
        <strain evidence="1">ATCC 200398</strain>
    </source>
</reference>
<dbReference type="Proteomes" id="UP000799755">
    <property type="component" value="Unassembled WGS sequence"/>
</dbReference>
<comment type="caution">
    <text evidence="1">The sequence shown here is derived from an EMBL/GenBank/DDBJ whole genome shotgun (WGS) entry which is preliminary data.</text>
</comment>
<proteinExistence type="predicted"/>